<accession>A0ACC2MR76</accession>
<protein>
    <submittedName>
        <fullName evidence="1">Uncharacterized protein</fullName>
    </submittedName>
</protein>
<comment type="caution">
    <text evidence="1">The sequence shown here is derived from an EMBL/GenBank/DDBJ whole genome shotgun (WGS) entry which is preliminary data.</text>
</comment>
<name>A0ACC2MR76_PERAE</name>
<evidence type="ECO:0000313" key="1">
    <source>
        <dbReference type="EMBL" id="KAJ8648196.1"/>
    </source>
</evidence>
<dbReference type="Proteomes" id="UP001234297">
    <property type="component" value="Chromosome 1"/>
</dbReference>
<gene>
    <name evidence="1" type="ORF">MRB53_001219</name>
</gene>
<evidence type="ECO:0000313" key="2">
    <source>
        <dbReference type="Proteomes" id="UP001234297"/>
    </source>
</evidence>
<dbReference type="EMBL" id="CM056809">
    <property type="protein sequence ID" value="KAJ8648196.1"/>
    <property type="molecule type" value="Genomic_DNA"/>
</dbReference>
<reference evidence="1 2" key="1">
    <citation type="journal article" date="2022" name="Hortic Res">
        <title>A haplotype resolved chromosomal level avocado genome allows analysis of novel avocado genes.</title>
        <authorList>
            <person name="Nath O."/>
            <person name="Fletcher S.J."/>
            <person name="Hayward A."/>
            <person name="Shaw L.M."/>
            <person name="Masouleh A.K."/>
            <person name="Furtado A."/>
            <person name="Henry R.J."/>
            <person name="Mitter N."/>
        </authorList>
    </citation>
    <scope>NUCLEOTIDE SEQUENCE [LARGE SCALE GENOMIC DNA]</scope>
    <source>
        <strain evidence="2">cv. Hass</strain>
    </source>
</reference>
<sequence length="88" mass="9235">MAAETGEHQVMAESNAGHCRQEDWPVTREKGGRLLMMCVEWPVAAAGGMADYCAQKGLAGGEGGDVAGCFTMQQVAAAAFMWSAEPGR</sequence>
<proteinExistence type="predicted"/>
<organism evidence="1 2">
    <name type="scientific">Persea americana</name>
    <name type="common">Avocado</name>
    <dbReference type="NCBI Taxonomy" id="3435"/>
    <lineage>
        <taxon>Eukaryota</taxon>
        <taxon>Viridiplantae</taxon>
        <taxon>Streptophyta</taxon>
        <taxon>Embryophyta</taxon>
        <taxon>Tracheophyta</taxon>
        <taxon>Spermatophyta</taxon>
        <taxon>Magnoliopsida</taxon>
        <taxon>Magnoliidae</taxon>
        <taxon>Laurales</taxon>
        <taxon>Lauraceae</taxon>
        <taxon>Persea</taxon>
    </lineage>
</organism>
<keyword evidence="2" id="KW-1185">Reference proteome</keyword>